<dbReference type="EMBL" id="CP002417">
    <property type="protein sequence ID" value="ADU35169.1"/>
    <property type="molecule type" value="Genomic_DNA"/>
</dbReference>
<organism evidence="8 9">
    <name type="scientific">Variovorax paradoxus (strain EPS)</name>
    <dbReference type="NCBI Taxonomy" id="595537"/>
    <lineage>
        <taxon>Bacteria</taxon>
        <taxon>Pseudomonadati</taxon>
        <taxon>Pseudomonadota</taxon>
        <taxon>Betaproteobacteria</taxon>
        <taxon>Burkholderiales</taxon>
        <taxon>Comamonadaceae</taxon>
        <taxon>Variovorax</taxon>
    </lineage>
</organism>
<name>E6VAQ9_VARPE</name>
<sequence length="401" mass="42398">MKFPAFLFSLFVSRLADQMLLFLVPLVVFQVTQSVAWSGYAFAAETFPRFLSFPVCGALCDRVSPLKLLRASQIFRALVCLLGVLGSEALGGIGWLVGLSAVCGVLTTQGVMAREVMLPQMTANGHRFDRVLAHAQTAEQTGMVLGPLVAAALFAHWPWQAVVGAAAALFLLADAATAYWRHGNPVQLREPHAEPGHFLRPIQTALLHVLRLPGLMRLTMVTAGVNLVIGVTLASSAALVTGLYQRSANYYAGLQMLGAVATVVVLLAIARGAFALRKMGVVSFLLILGGGVLTAISPSHWGYALGFLLVTGFDKMFSIYIRMHRQKIIPAKEYGKTTGVIVLLNNLSQPVAGLLVGALAGMVQTGWVILALCLLMAALGIAAAISHRASAAAADASATSP</sequence>
<feature type="transmembrane region" description="Helical" evidence="7">
    <location>
        <begin position="157"/>
        <end position="180"/>
    </location>
</feature>
<reference evidence="9" key="1">
    <citation type="submission" date="2010-12" db="EMBL/GenBank/DDBJ databases">
        <title>Complete sequence of Variovorax paradoxus EPS.</title>
        <authorList>
            <consortium name="US DOE Joint Genome Institute"/>
            <person name="Lucas S."/>
            <person name="Copeland A."/>
            <person name="Lapidus A."/>
            <person name="Cheng J.-F."/>
            <person name="Goodwin L."/>
            <person name="Pitluck S."/>
            <person name="Teshima H."/>
            <person name="Detter J.C."/>
            <person name="Han C."/>
            <person name="Tapia R."/>
            <person name="Land M."/>
            <person name="Hauser L."/>
            <person name="Kyrpides N."/>
            <person name="Ivanova N."/>
            <person name="Ovchinnikova G."/>
            <person name="Orwin P."/>
            <person name="Han J.-I.G."/>
            <person name="Woyke T."/>
        </authorList>
    </citation>
    <scope>NUCLEOTIDE SEQUENCE [LARGE SCALE GENOMIC DNA]</scope>
    <source>
        <strain evidence="9">EPS</strain>
    </source>
</reference>
<feature type="transmembrane region" description="Helical" evidence="7">
    <location>
        <begin position="303"/>
        <end position="321"/>
    </location>
</feature>
<dbReference type="Proteomes" id="UP000008917">
    <property type="component" value="Chromosome"/>
</dbReference>
<dbReference type="InterPro" id="IPR036259">
    <property type="entry name" value="MFS_trans_sf"/>
</dbReference>
<dbReference type="PANTHER" id="PTHR23513:SF9">
    <property type="entry name" value="ENTEROBACTIN EXPORTER ENTS"/>
    <property type="match status" value="1"/>
</dbReference>
<feature type="transmembrane region" description="Helical" evidence="7">
    <location>
        <begin position="341"/>
        <end position="360"/>
    </location>
</feature>
<dbReference type="RefSeq" id="WP_013539414.1">
    <property type="nucleotide sequence ID" value="NC_014931.1"/>
</dbReference>
<feature type="transmembrane region" description="Helical" evidence="7">
    <location>
        <begin position="250"/>
        <end position="269"/>
    </location>
</feature>
<keyword evidence="3" id="KW-1003">Cell membrane</keyword>
<evidence type="ECO:0000313" key="9">
    <source>
        <dbReference type="Proteomes" id="UP000008917"/>
    </source>
</evidence>
<dbReference type="GO" id="GO:0005886">
    <property type="term" value="C:plasma membrane"/>
    <property type="evidence" value="ECO:0007669"/>
    <property type="project" value="UniProtKB-SubCell"/>
</dbReference>
<dbReference type="KEGG" id="vpe:Varpa_0951"/>
<evidence type="ECO:0000256" key="1">
    <source>
        <dbReference type="ARBA" id="ARBA00004651"/>
    </source>
</evidence>
<evidence type="ECO:0000256" key="2">
    <source>
        <dbReference type="ARBA" id="ARBA00022448"/>
    </source>
</evidence>
<proteinExistence type="predicted"/>
<evidence type="ECO:0000256" key="4">
    <source>
        <dbReference type="ARBA" id="ARBA00022692"/>
    </source>
</evidence>
<reference evidence="8 9" key="2">
    <citation type="journal article" date="2013" name="Genome Announc.">
        <title>Genome of the Root-Associated Plant Growth-Promoting Bacterium Variovorax paradoxus Strain EPS.</title>
        <authorList>
            <person name="Han J.I."/>
            <person name="Spain J.C."/>
            <person name="Leadbetter J.R."/>
            <person name="Ovchinnikova G."/>
            <person name="Goodwin L.A."/>
            <person name="Han C.S."/>
            <person name="Woyke T."/>
            <person name="Davenport K.W."/>
            <person name="Orwin P.M."/>
        </authorList>
    </citation>
    <scope>NUCLEOTIDE SEQUENCE [LARGE SCALE GENOMIC DNA]</scope>
    <source>
        <strain evidence="8 9">EPS</strain>
    </source>
</reference>
<dbReference type="GO" id="GO:0022857">
    <property type="term" value="F:transmembrane transporter activity"/>
    <property type="evidence" value="ECO:0007669"/>
    <property type="project" value="InterPro"/>
</dbReference>
<dbReference type="PANTHER" id="PTHR23513">
    <property type="entry name" value="INTEGRAL MEMBRANE EFFLUX PROTEIN-RELATED"/>
    <property type="match status" value="1"/>
</dbReference>
<evidence type="ECO:0000256" key="5">
    <source>
        <dbReference type="ARBA" id="ARBA00022989"/>
    </source>
</evidence>
<dbReference type="OrthoDB" id="3332648at2"/>
<dbReference type="Pfam" id="PF07690">
    <property type="entry name" value="MFS_1"/>
    <property type="match status" value="1"/>
</dbReference>
<dbReference type="AlphaFoldDB" id="E6VAQ9"/>
<keyword evidence="4 7" id="KW-0812">Transmembrane</keyword>
<keyword evidence="6 7" id="KW-0472">Membrane</keyword>
<comment type="subcellular location">
    <subcellularLocation>
        <location evidence="1">Cell membrane</location>
        <topology evidence="1">Multi-pass membrane protein</topology>
    </subcellularLocation>
</comment>
<evidence type="ECO:0000256" key="6">
    <source>
        <dbReference type="ARBA" id="ARBA00023136"/>
    </source>
</evidence>
<accession>E6VAQ9</accession>
<dbReference type="SUPFAM" id="SSF103473">
    <property type="entry name" value="MFS general substrate transporter"/>
    <property type="match status" value="1"/>
</dbReference>
<keyword evidence="5 7" id="KW-1133">Transmembrane helix</keyword>
<dbReference type="HOGENOM" id="CLU_057283_0_0_4"/>
<evidence type="ECO:0000256" key="7">
    <source>
        <dbReference type="SAM" id="Phobius"/>
    </source>
</evidence>
<evidence type="ECO:0000256" key="3">
    <source>
        <dbReference type="ARBA" id="ARBA00022475"/>
    </source>
</evidence>
<keyword evidence="2" id="KW-0813">Transport</keyword>
<dbReference type="eggNOG" id="COG2211">
    <property type="taxonomic scope" value="Bacteria"/>
</dbReference>
<dbReference type="STRING" id="595537.Varpa_0951"/>
<feature type="transmembrane region" description="Helical" evidence="7">
    <location>
        <begin position="366"/>
        <end position="385"/>
    </location>
</feature>
<gene>
    <name evidence="8" type="ordered locus">Varpa_0951</name>
</gene>
<protein>
    <submittedName>
        <fullName evidence="8">Major facilitator superfamily MFS_1</fullName>
    </submittedName>
</protein>
<dbReference type="Gene3D" id="1.20.1250.20">
    <property type="entry name" value="MFS general substrate transporter like domains"/>
    <property type="match status" value="1"/>
</dbReference>
<evidence type="ECO:0000313" key="8">
    <source>
        <dbReference type="EMBL" id="ADU35169.1"/>
    </source>
</evidence>
<feature type="transmembrane region" description="Helical" evidence="7">
    <location>
        <begin position="281"/>
        <end position="297"/>
    </location>
</feature>
<feature type="transmembrane region" description="Helical" evidence="7">
    <location>
        <begin position="218"/>
        <end position="244"/>
    </location>
</feature>
<dbReference type="InterPro" id="IPR011701">
    <property type="entry name" value="MFS"/>
</dbReference>